<accession>A0ABP6L2X6</accession>
<dbReference type="RefSeq" id="WP_344901972.1">
    <property type="nucleotide sequence ID" value="NZ_BAAAWD010000016.1"/>
</dbReference>
<name>A0ABP6L2X6_9ACTN</name>
<keyword evidence="2" id="KW-1185">Reference proteome</keyword>
<proteinExistence type="predicted"/>
<dbReference type="Proteomes" id="UP001499930">
    <property type="component" value="Unassembled WGS sequence"/>
</dbReference>
<dbReference type="EMBL" id="BAAAWD010000016">
    <property type="protein sequence ID" value="GAA3027314.1"/>
    <property type="molecule type" value="Genomic_DNA"/>
</dbReference>
<evidence type="ECO:0008006" key="3">
    <source>
        <dbReference type="Google" id="ProtNLM"/>
    </source>
</evidence>
<evidence type="ECO:0000313" key="1">
    <source>
        <dbReference type="EMBL" id="GAA3027314.1"/>
    </source>
</evidence>
<organism evidence="1 2">
    <name type="scientific">Streptosporangium longisporum</name>
    <dbReference type="NCBI Taxonomy" id="46187"/>
    <lineage>
        <taxon>Bacteria</taxon>
        <taxon>Bacillati</taxon>
        <taxon>Actinomycetota</taxon>
        <taxon>Actinomycetes</taxon>
        <taxon>Streptosporangiales</taxon>
        <taxon>Streptosporangiaceae</taxon>
        <taxon>Streptosporangium</taxon>
    </lineage>
</organism>
<evidence type="ECO:0000313" key="2">
    <source>
        <dbReference type="Proteomes" id="UP001499930"/>
    </source>
</evidence>
<dbReference type="SUPFAM" id="SSF49899">
    <property type="entry name" value="Concanavalin A-like lectins/glucanases"/>
    <property type="match status" value="1"/>
</dbReference>
<protein>
    <recommendedName>
        <fullName evidence="3">LamG-like jellyroll fold domain-containing protein</fullName>
    </recommendedName>
</protein>
<reference evidence="2" key="1">
    <citation type="journal article" date="2019" name="Int. J. Syst. Evol. Microbiol.">
        <title>The Global Catalogue of Microorganisms (GCM) 10K type strain sequencing project: providing services to taxonomists for standard genome sequencing and annotation.</title>
        <authorList>
            <consortium name="The Broad Institute Genomics Platform"/>
            <consortium name="The Broad Institute Genome Sequencing Center for Infectious Disease"/>
            <person name="Wu L."/>
            <person name="Ma J."/>
        </authorList>
    </citation>
    <scope>NUCLEOTIDE SEQUENCE [LARGE SCALE GENOMIC DNA]</scope>
    <source>
        <strain evidence="2">JCM 3106</strain>
    </source>
</reference>
<dbReference type="InterPro" id="IPR013320">
    <property type="entry name" value="ConA-like_dom_sf"/>
</dbReference>
<comment type="caution">
    <text evidence="1">The sequence shown here is derived from an EMBL/GenBank/DDBJ whole genome shotgun (WGS) entry which is preliminary data.</text>
</comment>
<gene>
    <name evidence="1" type="ORF">GCM10017559_61820</name>
</gene>
<sequence length="376" mass="37987">MAVRFDNSGEYYSRTINWGTQSAFTVCCWVKAEAPVSLLGVWRIEQDDQDNDYVQLSGAFGGGALLVATDEATGPIGSLTISTDTWYFVGVSINGSSGRRVSKAAGGSFSTATWGSGTGPVNMVELFIGTSRMGGWIGSIAGLKIWTAALTQAQLEAEATQFAPVRSGNLRAYYRFAGPSTTDDSGQGQTLSGGVGATADTDPAMMTTIALTDTGTASDTLSATAAVTLTQPASAADALTSGRLVVLTDTGAAAQTLNVAATVKLAETGTAADSVFNGQPTLLNDTAAGADTLKVDGAAAGVAETAAAAEALGVAAAVPLGETGTAADTLTVSEVLFPVVGESASAVDSLTVVEVKDRHAVALPLHRTWSASAPTI</sequence>
<dbReference type="Gene3D" id="2.60.120.200">
    <property type="match status" value="1"/>
</dbReference>